<dbReference type="Proteomes" id="UP000076486">
    <property type="component" value="Unassembled WGS sequence"/>
</dbReference>
<reference evidence="1 2" key="1">
    <citation type="submission" date="2013-07" db="EMBL/GenBank/DDBJ databases">
        <title>Comparative Genomic and Metabolomic Analysis of Twelve Strains of Pseudoalteromonas luteoviolacea.</title>
        <authorList>
            <person name="Vynne N.G."/>
            <person name="Mansson M."/>
            <person name="Gram L."/>
        </authorList>
    </citation>
    <scope>NUCLEOTIDE SEQUENCE [LARGE SCALE GENOMIC DNA]</scope>
    <source>
        <strain evidence="1 2">CPMOR-1</strain>
    </source>
</reference>
<evidence type="ECO:0000313" key="2">
    <source>
        <dbReference type="Proteomes" id="UP000076486"/>
    </source>
</evidence>
<dbReference type="RefSeq" id="WP_063370280.1">
    <property type="nucleotide sequence ID" value="NZ_AUYC01000091.1"/>
</dbReference>
<evidence type="ECO:0000313" key="1">
    <source>
        <dbReference type="EMBL" id="KZN57794.1"/>
    </source>
</evidence>
<name>A0A167H9Q6_9GAMM</name>
<dbReference type="EMBL" id="AUYC01000091">
    <property type="protein sequence ID" value="KZN57794.1"/>
    <property type="molecule type" value="Genomic_DNA"/>
</dbReference>
<comment type="caution">
    <text evidence="1">The sequence shown here is derived from an EMBL/GenBank/DDBJ whole genome shotgun (WGS) entry which is preliminary data.</text>
</comment>
<dbReference type="AlphaFoldDB" id="A0A167H9Q6"/>
<sequence length="68" mass="7483">MFFKKDPYVYDNPSYWDGSEPSTQLTGAEFEIACWDSSATFLVGLNTLLGANYKSAYSDAKNLTDVAG</sequence>
<protein>
    <submittedName>
        <fullName evidence="1">Uncharacterized protein</fullName>
    </submittedName>
</protein>
<accession>A0A167H9Q6</accession>
<proteinExistence type="predicted"/>
<organism evidence="1 2">
    <name type="scientific">Pseudoalteromonas luteoviolacea CPMOR-1</name>
    <dbReference type="NCBI Taxonomy" id="1365248"/>
    <lineage>
        <taxon>Bacteria</taxon>
        <taxon>Pseudomonadati</taxon>
        <taxon>Pseudomonadota</taxon>
        <taxon>Gammaproteobacteria</taxon>
        <taxon>Alteromonadales</taxon>
        <taxon>Pseudoalteromonadaceae</taxon>
        <taxon>Pseudoalteromonas</taxon>
    </lineage>
</organism>
<gene>
    <name evidence="1" type="ORF">N473_26695</name>
</gene>
<dbReference type="PATRIC" id="fig|1365248.3.peg.5269"/>